<protein>
    <submittedName>
        <fullName evidence="1">GNAT family N-acetyltransferase</fullName>
    </submittedName>
</protein>
<proteinExistence type="predicted"/>
<accession>A0A5P6VQ69</accession>
<dbReference type="InterPro" id="IPR016181">
    <property type="entry name" value="Acyl_CoA_acyltransferase"/>
</dbReference>
<dbReference type="Proteomes" id="UP000327030">
    <property type="component" value="Chromosome 1"/>
</dbReference>
<reference evidence="2" key="1">
    <citation type="submission" date="2019-08" db="EMBL/GenBank/DDBJ databases">
        <title>Complete Genome Sequence of the Polysaccharide-Degrading Rumen Bacterium Pseudobutyrivibrio xylanivorans MA3014.</title>
        <authorList>
            <person name="Palevich N."/>
            <person name="Maclean P.H."/>
            <person name="Kelly W.J."/>
            <person name="Leahy S.C."/>
            <person name="Rakonjac J."/>
            <person name="Attwood G.T."/>
        </authorList>
    </citation>
    <scope>NUCLEOTIDE SEQUENCE [LARGE SCALE GENOMIC DNA]</scope>
    <source>
        <strain evidence="2">MA3014</strain>
    </source>
</reference>
<dbReference type="KEGG" id="pxv:FXF36_06480"/>
<sequence length="253" mass="28752">MLLNKVDRIRYKEYIKCANECLANRVYPLSIATGTQDGDIYVDGKGCVLFWHYCGFAYISGDVSSDVLEEVYQNFWGSDTERRFLLITDSKFFSDYYSGIDMLRIDKRIEYTHSGILEKQPKLDDGFVIERITSDNIHVIQGRITPSFSWNDSEMFLRNGFGFLARSKEDGSFAAVAFSSAVSPEEVDIGVETAETYRYHGLASYLAYKMCEEIIRQGRRPVWAHAETNTGSQKTALSVGFKPIGINTVIQKK</sequence>
<evidence type="ECO:0000313" key="1">
    <source>
        <dbReference type="EMBL" id="QFJ54522.1"/>
    </source>
</evidence>
<dbReference type="EMBL" id="CP043028">
    <property type="protein sequence ID" value="QFJ54522.1"/>
    <property type="molecule type" value="Genomic_DNA"/>
</dbReference>
<dbReference type="SUPFAM" id="SSF55729">
    <property type="entry name" value="Acyl-CoA N-acyltransferases (Nat)"/>
    <property type="match status" value="1"/>
</dbReference>
<dbReference type="AlphaFoldDB" id="A0A5P6VQ69"/>
<dbReference type="Pfam" id="PF12746">
    <property type="entry name" value="GNAT_acetyltran"/>
    <property type="match status" value="1"/>
</dbReference>
<dbReference type="Gene3D" id="3.40.630.30">
    <property type="match status" value="1"/>
</dbReference>
<gene>
    <name evidence="1" type="ORF">FXF36_06480</name>
</gene>
<name>A0A5P6VQ69_PSEXY</name>
<organism evidence="1 2">
    <name type="scientific">Pseudobutyrivibrio xylanivorans</name>
    <dbReference type="NCBI Taxonomy" id="185007"/>
    <lineage>
        <taxon>Bacteria</taxon>
        <taxon>Bacillati</taxon>
        <taxon>Bacillota</taxon>
        <taxon>Clostridia</taxon>
        <taxon>Lachnospirales</taxon>
        <taxon>Lachnospiraceae</taxon>
        <taxon>Pseudobutyrivibrio</taxon>
    </lineage>
</organism>
<dbReference type="InterPro" id="IPR027365">
    <property type="entry name" value="GNAT_acetyltra_YdfB-like"/>
</dbReference>
<dbReference type="OrthoDB" id="2773476at2"/>
<evidence type="ECO:0000313" key="2">
    <source>
        <dbReference type="Proteomes" id="UP000327030"/>
    </source>
</evidence>